<dbReference type="EMBL" id="VJZR01000002">
    <property type="protein sequence ID" value="TRX22744.1"/>
    <property type="molecule type" value="Genomic_DNA"/>
</dbReference>
<dbReference type="Proteomes" id="UP000318585">
    <property type="component" value="Unassembled WGS sequence"/>
</dbReference>
<reference evidence="1 2" key="1">
    <citation type="submission" date="2019-07" db="EMBL/GenBank/DDBJ databases">
        <title>Novel species of Flavobacterium.</title>
        <authorList>
            <person name="Liu Q."/>
            <person name="Xin Y.-H."/>
        </authorList>
    </citation>
    <scope>NUCLEOTIDE SEQUENCE [LARGE SCALE GENOMIC DNA]</scope>
    <source>
        <strain evidence="1 2">LB3P56</strain>
    </source>
</reference>
<comment type="caution">
    <text evidence="1">The sequence shown here is derived from an EMBL/GenBank/DDBJ whole genome shotgun (WGS) entry which is preliminary data.</text>
</comment>
<gene>
    <name evidence="1" type="ORF">FNW17_02965</name>
</gene>
<name>A0A553CQS4_9FLAO</name>
<dbReference type="AlphaFoldDB" id="A0A553CQS4"/>
<evidence type="ECO:0000313" key="1">
    <source>
        <dbReference type="EMBL" id="TRX22744.1"/>
    </source>
</evidence>
<keyword evidence="2" id="KW-1185">Reference proteome</keyword>
<accession>A0A553CQS4</accession>
<dbReference type="RefSeq" id="WP_143390620.1">
    <property type="nucleotide sequence ID" value="NZ_VJZQ01000012.1"/>
</dbReference>
<proteinExistence type="predicted"/>
<dbReference type="OrthoDB" id="5526158at2"/>
<evidence type="ECO:0008006" key="3">
    <source>
        <dbReference type="Google" id="ProtNLM"/>
    </source>
</evidence>
<sequence>MKKTKYILITISILFLTSFSNIRKEDNLLLKVWTYENYNNEILTYKSQRNFSKKSSGIELKENGILKVKQNVGWCGTSPITYEIVDGKWKMTTDSIIHLEYKNWNGNVYEKRKIVGLTSDKLVLQILKK</sequence>
<evidence type="ECO:0000313" key="2">
    <source>
        <dbReference type="Proteomes" id="UP000318585"/>
    </source>
</evidence>
<organism evidence="1 2">
    <name type="scientific">Flavobacterium franklandianum</name>
    <dbReference type="NCBI Taxonomy" id="2594430"/>
    <lineage>
        <taxon>Bacteria</taxon>
        <taxon>Pseudomonadati</taxon>
        <taxon>Bacteroidota</taxon>
        <taxon>Flavobacteriia</taxon>
        <taxon>Flavobacteriales</taxon>
        <taxon>Flavobacteriaceae</taxon>
        <taxon>Flavobacterium</taxon>
    </lineage>
</organism>
<protein>
    <recommendedName>
        <fullName evidence="3">Lipocalin-like domain-containing protein</fullName>
    </recommendedName>
</protein>